<dbReference type="PANTHER" id="PTHR34384">
    <property type="entry name" value="L-2,3-DIAMINOPROPANOATE--CITRATE LIGASE"/>
    <property type="match status" value="1"/>
</dbReference>
<dbReference type="Gene3D" id="6.10.250.3370">
    <property type="match status" value="1"/>
</dbReference>
<evidence type="ECO:0000259" key="4">
    <source>
        <dbReference type="Pfam" id="PF06276"/>
    </source>
</evidence>
<dbReference type="EMBL" id="JACHIW010000002">
    <property type="protein sequence ID" value="MBB5158095.1"/>
    <property type="molecule type" value="Genomic_DNA"/>
</dbReference>
<gene>
    <name evidence="5" type="ORF">BJ970_005694</name>
</gene>
<comment type="caution">
    <text evidence="5">The sequence shown here is derived from an EMBL/GenBank/DDBJ whole genome shotgun (WGS) entry which is preliminary data.</text>
</comment>
<keyword evidence="6" id="KW-1185">Reference proteome</keyword>
<evidence type="ECO:0000256" key="2">
    <source>
        <dbReference type="ARBA" id="ARBA00007832"/>
    </source>
</evidence>
<dbReference type="PANTHER" id="PTHR34384:SF5">
    <property type="entry name" value="L-2,3-DIAMINOPROPANOATE--CITRATE LIGASE"/>
    <property type="match status" value="1"/>
</dbReference>
<reference evidence="5 6" key="1">
    <citation type="submission" date="2020-08" db="EMBL/GenBank/DDBJ databases">
        <title>Sequencing the genomes of 1000 actinobacteria strains.</title>
        <authorList>
            <person name="Klenk H.-P."/>
        </authorList>
    </citation>
    <scope>NUCLEOTIDE SEQUENCE [LARGE SCALE GENOMIC DNA]</scope>
    <source>
        <strain evidence="5 6">DSM 45584</strain>
    </source>
</reference>
<name>A0A840QHR1_9PSEU</name>
<dbReference type="Gene3D" id="1.10.510.40">
    <property type="match status" value="1"/>
</dbReference>
<dbReference type="InterPro" id="IPR037455">
    <property type="entry name" value="LucA/IucC-like"/>
</dbReference>
<evidence type="ECO:0000313" key="6">
    <source>
        <dbReference type="Proteomes" id="UP000584374"/>
    </source>
</evidence>
<proteinExistence type="inferred from homology"/>
<accession>A0A840QHR1</accession>
<dbReference type="InterPro" id="IPR022770">
    <property type="entry name" value="IucA/IucC-like_C"/>
</dbReference>
<protein>
    <submittedName>
        <fullName evidence="5">Siderophore synthetase component</fullName>
    </submittedName>
</protein>
<dbReference type="GO" id="GO:0016881">
    <property type="term" value="F:acid-amino acid ligase activity"/>
    <property type="evidence" value="ECO:0007669"/>
    <property type="project" value="UniProtKB-ARBA"/>
</dbReference>
<dbReference type="GO" id="GO:0019290">
    <property type="term" value="P:siderophore biosynthetic process"/>
    <property type="evidence" value="ECO:0007669"/>
    <property type="project" value="InterPro"/>
</dbReference>
<evidence type="ECO:0000259" key="3">
    <source>
        <dbReference type="Pfam" id="PF04183"/>
    </source>
</evidence>
<dbReference type="InterPro" id="IPR007310">
    <property type="entry name" value="Aerobactin_biosyn_IucA/IucC_N"/>
</dbReference>
<dbReference type="Pfam" id="PF06276">
    <property type="entry name" value="FhuF"/>
    <property type="match status" value="1"/>
</dbReference>
<feature type="domain" description="Aerobactin siderophore biosynthesis IucA/IucC-like C-terminal" evidence="4">
    <location>
        <begin position="381"/>
        <end position="529"/>
    </location>
</feature>
<comment type="pathway">
    <text evidence="1">Siderophore biosynthesis.</text>
</comment>
<sequence>MNEVLARAAARQRLLNALVRETGGALADDWLRIPLHAADGALVVRVRYRSEFGHHAYGDELFRELADGDRVPVGHDEFVKLIADELAQRCGTGGTAAFLGQVANSVERAARYLARDPGPRPTDSPGITRFAEQSLLLGHPFHPTPKSAEGFSDHELDCYAPELGAWFQLHYLALAADLVVEDRVTDEPWIPAEVEEKARTALRTDQADHVLLPVHPWQAAHLERQPEVEALIDSGRLVPLGPLGKAVYATSSVRTVCDPGFATAWKLPLHVRITNFVRNNPVEHARRAVDASRLVAGAASRWRHDGFEVLLETGYRTVDPAVVGPLAADFSVLFRRHPFVESTAAPQVLAGLLEDRLDGGPPALVELVAQAGPLTFEHVAEWLRAYLGISLGPLLAVFTDDGISFEAHVQNSLLHTENGWPKRFFVRDMEGTSVSRERARLAGVPLDSPVRYDDAEAWMRLRYHFVTNHLGHLVHVLGRYTPAGERRLWAVVRKFLRACPGRYAAELVESPVLPAKANLISRFAERGERPLYVDVRNPMCEVNP</sequence>
<dbReference type="RefSeq" id="WP_184729696.1">
    <property type="nucleotide sequence ID" value="NZ_JACHIW010000002.1"/>
</dbReference>
<comment type="similarity">
    <text evidence="2">Belongs to the IucA/IucC family.</text>
</comment>
<evidence type="ECO:0000313" key="5">
    <source>
        <dbReference type="EMBL" id="MBB5158095.1"/>
    </source>
</evidence>
<dbReference type="AlphaFoldDB" id="A0A840QHR1"/>
<feature type="domain" description="Aerobactin siderophore biosynthesis IucA/IucC N-terminal" evidence="3">
    <location>
        <begin position="130"/>
        <end position="353"/>
    </location>
</feature>
<organism evidence="5 6">
    <name type="scientific">Saccharopolyspora phatthalungensis</name>
    <dbReference type="NCBI Taxonomy" id="664693"/>
    <lineage>
        <taxon>Bacteria</taxon>
        <taxon>Bacillati</taxon>
        <taxon>Actinomycetota</taxon>
        <taxon>Actinomycetes</taxon>
        <taxon>Pseudonocardiales</taxon>
        <taxon>Pseudonocardiaceae</taxon>
        <taxon>Saccharopolyspora</taxon>
    </lineage>
</organism>
<dbReference type="Proteomes" id="UP000584374">
    <property type="component" value="Unassembled WGS sequence"/>
</dbReference>
<dbReference type="Pfam" id="PF04183">
    <property type="entry name" value="IucA_IucC"/>
    <property type="match status" value="1"/>
</dbReference>
<evidence type="ECO:0000256" key="1">
    <source>
        <dbReference type="ARBA" id="ARBA00004924"/>
    </source>
</evidence>